<name>A0A5C3L5U7_COPMA</name>
<dbReference type="OrthoDB" id="3250682at2759"/>
<keyword evidence="1" id="KW-0812">Transmembrane</keyword>
<proteinExistence type="predicted"/>
<evidence type="ECO:0000313" key="3">
    <source>
        <dbReference type="Proteomes" id="UP000307440"/>
    </source>
</evidence>
<gene>
    <name evidence="2" type="ORF">FA15DRAFT_724084</name>
</gene>
<feature type="transmembrane region" description="Helical" evidence="1">
    <location>
        <begin position="12"/>
        <end position="38"/>
    </location>
</feature>
<evidence type="ECO:0000256" key="1">
    <source>
        <dbReference type="SAM" id="Phobius"/>
    </source>
</evidence>
<feature type="transmembrane region" description="Helical" evidence="1">
    <location>
        <begin position="217"/>
        <end position="245"/>
    </location>
</feature>
<reference evidence="2 3" key="1">
    <citation type="journal article" date="2019" name="Nat. Ecol. Evol.">
        <title>Megaphylogeny resolves global patterns of mushroom evolution.</title>
        <authorList>
            <person name="Varga T."/>
            <person name="Krizsan K."/>
            <person name="Foldi C."/>
            <person name="Dima B."/>
            <person name="Sanchez-Garcia M."/>
            <person name="Sanchez-Ramirez S."/>
            <person name="Szollosi G.J."/>
            <person name="Szarkandi J.G."/>
            <person name="Papp V."/>
            <person name="Albert L."/>
            <person name="Andreopoulos W."/>
            <person name="Angelini C."/>
            <person name="Antonin V."/>
            <person name="Barry K.W."/>
            <person name="Bougher N.L."/>
            <person name="Buchanan P."/>
            <person name="Buyck B."/>
            <person name="Bense V."/>
            <person name="Catcheside P."/>
            <person name="Chovatia M."/>
            <person name="Cooper J."/>
            <person name="Damon W."/>
            <person name="Desjardin D."/>
            <person name="Finy P."/>
            <person name="Geml J."/>
            <person name="Haridas S."/>
            <person name="Hughes K."/>
            <person name="Justo A."/>
            <person name="Karasinski D."/>
            <person name="Kautmanova I."/>
            <person name="Kiss B."/>
            <person name="Kocsube S."/>
            <person name="Kotiranta H."/>
            <person name="LaButti K.M."/>
            <person name="Lechner B.E."/>
            <person name="Liimatainen K."/>
            <person name="Lipzen A."/>
            <person name="Lukacs Z."/>
            <person name="Mihaltcheva S."/>
            <person name="Morgado L.N."/>
            <person name="Niskanen T."/>
            <person name="Noordeloos M.E."/>
            <person name="Ohm R.A."/>
            <person name="Ortiz-Santana B."/>
            <person name="Ovrebo C."/>
            <person name="Racz N."/>
            <person name="Riley R."/>
            <person name="Savchenko A."/>
            <person name="Shiryaev A."/>
            <person name="Soop K."/>
            <person name="Spirin V."/>
            <person name="Szebenyi C."/>
            <person name="Tomsovsky M."/>
            <person name="Tulloss R.E."/>
            <person name="Uehling J."/>
            <person name="Grigoriev I.V."/>
            <person name="Vagvolgyi C."/>
            <person name="Papp T."/>
            <person name="Martin F.M."/>
            <person name="Miettinen O."/>
            <person name="Hibbett D.S."/>
            <person name="Nagy L.G."/>
        </authorList>
    </citation>
    <scope>NUCLEOTIDE SEQUENCE [LARGE SCALE GENOMIC DNA]</scope>
    <source>
        <strain evidence="2 3">CBS 121175</strain>
    </source>
</reference>
<keyword evidence="1" id="KW-1133">Transmembrane helix</keyword>
<protein>
    <submittedName>
        <fullName evidence="2">Uncharacterized protein</fullName>
    </submittedName>
</protein>
<keyword evidence="1" id="KW-0472">Membrane</keyword>
<feature type="transmembrane region" description="Helical" evidence="1">
    <location>
        <begin position="145"/>
        <end position="163"/>
    </location>
</feature>
<organism evidence="2 3">
    <name type="scientific">Coprinopsis marcescibilis</name>
    <name type="common">Agaric fungus</name>
    <name type="synonym">Psathyrella marcescibilis</name>
    <dbReference type="NCBI Taxonomy" id="230819"/>
    <lineage>
        <taxon>Eukaryota</taxon>
        <taxon>Fungi</taxon>
        <taxon>Dikarya</taxon>
        <taxon>Basidiomycota</taxon>
        <taxon>Agaricomycotina</taxon>
        <taxon>Agaricomycetes</taxon>
        <taxon>Agaricomycetidae</taxon>
        <taxon>Agaricales</taxon>
        <taxon>Agaricineae</taxon>
        <taxon>Psathyrellaceae</taxon>
        <taxon>Coprinopsis</taxon>
    </lineage>
</organism>
<keyword evidence="3" id="KW-1185">Reference proteome</keyword>
<feature type="transmembrane region" description="Helical" evidence="1">
    <location>
        <begin position="58"/>
        <end position="79"/>
    </location>
</feature>
<sequence length="339" mass="36550">MSYEKNFEGLFVTFISSAVEGLLCGIFLVLASVGLYLILVRPGGSARELNPPRRTSTFPRPLVVGSVILLVFIVAHWACTMARTAKNISLVAAGLPSTEIEARLSGFRLANLGMLACVGIVTDGLLMWRLWIVSSQSRIAVAPPVISWLAFSAFSVRMCLLLSKYSLRDERMKPWVVAIGTSVTLRKPSIIPTSTGALTYYISRIQSRTMCSDKSKFANLLTLVIESAGLWAVWSGFVLICFITGSSLLEFTYRGCPAIGGIACILINVRVGLGRDVSPSQASTISIRGPIRFLREEDVSVEAGVNVEWEKVEAVPGEMAGSGDGKLPVVIGSSVSRVL</sequence>
<dbReference type="AlphaFoldDB" id="A0A5C3L5U7"/>
<feature type="transmembrane region" description="Helical" evidence="1">
    <location>
        <begin position="112"/>
        <end position="133"/>
    </location>
</feature>
<evidence type="ECO:0000313" key="2">
    <source>
        <dbReference type="EMBL" id="TFK27516.1"/>
    </source>
</evidence>
<dbReference type="Proteomes" id="UP000307440">
    <property type="component" value="Unassembled WGS sequence"/>
</dbReference>
<accession>A0A5C3L5U7</accession>
<dbReference type="EMBL" id="ML210164">
    <property type="protein sequence ID" value="TFK27516.1"/>
    <property type="molecule type" value="Genomic_DNA"/>
</dbReference>